<dbReference type="Gene3D" id="3.30.700.10">
    <property type="entry name" value="Glycoprotein, Type 4 Pilin"/>
    <property type="match status" value="1"/>
</dbReference>
<dbReference type="NCBIfam" id="TIGR02532">
    <property type="entry name" value="IV_pilin_GFxxxE"/>
    <property type="match status" value="1"/>
</dbReference>
<dbReference type="InterPro" id="IPR011453">
    <property type="entry name" value="DUF1559"/>
</dbReference>
<dbReference type="SUPFAM" id="SSF54523">
    <property type="entry name" value="Pili subunits"/>
    <property type="match status" value="1"/>
</dbReference>
<feature type="domain" description="DUF1559" evidence="1">
    <location>
        <begin position="32"/>
        <end position="323"/>
    </location>
</feature>
<dbReference type="NCBIfam" id="TIGR04294">
    <property type="entry name" value="pre_pil_HX9DG"/>
    <property type="match status" value="1"/>
</dbReference>
<dbReference type="AlphaFoldDB" id="A0AAU7CGU1"/>
<dbReference type="PANTHER" id="PTHR30093:SF2">
    <property type="entry name" value="TYPE II SECRETION SYSTEM PROTEIN H"/>
    <property type="match status" value="1"/>
</dbReference>
<evidence type="ECO:0000259" key="1">
    <source>
        <dbReference type="Pfam" id="PF07596"/>
    </source>
</evidence>
<organism evidence="2">
    <name type="scientific">Singulisphaera sp. Ch08</name>
    <dbReference type="NCBI Taxonomy" id="3120278"/>
    <lineage>
        <taxon>Bacteria</taxon>
        <taxon>Pseudomonadati</taxon>
        <taxon>Planctomycetota</taxon>
        <taxon>Planctomycetia</taxon>
        <taxon>Isosphaerales</taxon>
        <taxon>Isosphaeraceae</taxon>
        <taxon>Singulisphaera</taxon>
    </lineage>
</organism>
<dbReference type="Pfam" id="PF07596">
    <property type="entry name" value="SBP_bac_10"/>
    <property type="match status" value="1"/>
</dbReference>
<sequence>MIHQRRAFTLIELLVVIAIIAVLIALLLPAVQAAREAARRAQCTNNLKQVALAMHNYESAHGRLPPGRKGTSWGTWVIFTLPHLEQQGIFNAFNFMGNNTEGRGPYDTNFRFFGAANVTVAASRIGSLLCPSDVMISPSERSFILGPNTFYATQHNYVANFGSSVLLQPAIYPIGANATDPGAIAYAGAPFSDMGSPFVDIASVNFPPPSGGLADYAFSSFLDGISNTMLVSETVIGFNKDSRGFSWWGDGATFETYLAPNSPAPDRVNGGCSYPYMNNPPCIRLSTDQILETTFAARSRHTAGGVNAAIADGSVRFIKNSINLSTWRALSTTKGGEIISADAF</sequence>
<dbReference type="InterPro" id="IPR012902">
    <property type="entry name" value="N_methyl_site"/>
</dbReference>
<dbReference type="InterPro" id="IPR027558">
    <property type="entry name" value="Pre_pil_HX9DG_C"/>
</dbReference>
<dbReference type="RefSeq" id="WP_406697449.1">
    <property type="nucleotide sequence ID" value="NZ_CP155447.1"/>
</dbReference>
<dbReference type="InterPro" id="IPR045584">
    <property type="entry name" value="Pilin-like"/>
</dbReference>
<reference evidence="2" key="1">
    <citation type="submission" date="2024-05" db="EMBL/GenBank/DDBJ databases">
        <title>Planctomycetes of the genus Singulisphaera possess chitinolytic capabilities.</title>
        <authorList>
            <person name="Ivanova A."/>
        </authorList>
    </citation>
    <scope>NUCLEOTIDE SEQUENCE</scope>
    <source>
        <strain evidence="2">Ch08T</strain>
    </source>
</reference>
<name>A0AAU7CGU1_9BACT</name>
<evidence type="ECO:0000313" key="2">
    <source>
        <dbReference type="EMBL" id="XBH04658.1"/>
    </source>
</evidence>
<dbReference type="PANTHER" id="PTHR30093">
    <property type="entry name" value="GENERAL SECRETION PATHWAY PROTEIN G"/>
    <property type="match status" value="1"/>
</dbReference>
<dbReference type="EMBL" id="CP155447">
    <property type="protein sequence ID" value="XBH04658.1"/>
    <property type="molecule type" value="Genomic_DNA"/>
</dbReference>
<dbReference type="Pfam" id="PF07963">
    <property type="entry name" value="N_methyl"/>
    <property type="match status" value="1"/>
</dbReference>
<gene>
    <name evidence="2" type="ORF">V5E97_01195</name>
</gene>
<accession>A0AAU7CGU1</accession>
<proteinExistence type="predicted"/>
<protein>
    <submittedName>
        <fullName evidence="2">DUF1559 domain-containing protein</fullName>
    </submittedName>
</protein>